<sequence length="65" mass="6853">MLCWARALGEFGATVPLAVHLALETGLRAAPECPLVPGPLAKLETSIEVFGNQTVVAVDYFPDVS</sequence>
<dbReference type="Proteomes" id="UP000503011">
    <property type="component" value="Chromosome"/>
</dbReference>
<accession>A0A6F8YAN9</accession>
<keyword evidence="2" id="KW-1185">Reference proteome</keyword>
<dbReference type="KEGG" id="psuu:Psuf_004950"/>
<reference evidence="1 2" key="1">
    <citation type="submission" date="2020-03" db="EMBL/GenBank/DDBJ databases">
        <title>Whole genome shotgun sequence of Phytohabitans suffuscus NBRC 105367.</title>
        <authorList>
            <person name="Komaki H."/>
            <person name="Tamura T."/>
        </authorList>
    </citation>
    <scope>NUCLEOTIDE SEQUENCE [LARGE SCALE GENOMIC DNA]</scope>
    <source>
        <strain evidence="1 2">NBRC 105367</strain>
    </source>
</reference>
<organism evidence="1 2">
    <name type="scientific">Phytohabitans suffuscus</name>
    <dbReference type="NCBI Taxonomy" id="624315"/>
    <lineage>
        <taxon>Bacteria</taxon>
        <taxon>Bacillati</taxon>
        <taxon>Actinomycetota</taxon>
        <taxon>Actinomycetes</taxon>
        <taxon>Micromonosporales</taxon>
        <taxon>Micromonosporaceae</taxon>
    </lineage>
</organism>
<reference evidence="1 2" key="2">
    <citation type="submission" date="2020-03" db="EMBL/GenBank/DDBJ databases">
        <authorList>
            <person name="Ichikawa N."/>
            <person name="Kimura A."/>
            <person name="Kitahashi Y."/>
            <person name="Uohara A."/>
        </authorList>
    </citation>
    <scope>NUCLEOTIDE SEQUENCE [LARGE SCALE GENOMIC DNA]</scope>
    <source>
        <strain evidence="1 2">NBRC 105367</strain>
    </source>
</reference>
<evidence type="ECO:0000313" key="2">
    <source>
        <dbReference type="Proteomes" id="UP000503011"/>
    </source>
</evidence>
<name>A0A6F8YAN9_9ACTN</name>
<dbReference type="EMBL" id="AP022871">
    <property type="protein sequence ID" value="BCB83182.1"/>
    <property type="molecule type" value="Genomic_DNA"/>
</dbReference>
<protein>
    <submittedName>
        <fullName evidence="1">Uncharacterized protein</fullName>
    </submittedName>
</protein>
<gene>
    <name evidence="1" type="ORF">Psuf_004950</name>
</gene>
<evidence type="ECO:0000313" key="1">
    <source>
        <dbReference type="EMBL" id="BCB83182.1"/>
    </source>
</evidence>
<proteinExistence type="predicted"/>
<dbReference type="AlphaFoldDB" id="A0A6F8YAN9"/>